<proteinExistence type="predicted"/>
<dbReference type="Pfam" id="PF05231">
    <property type="entry name" value="MASE1"/>
    <property type="match status" value="1"/>
</dbReference>
<feature type="transmembrane region" description="Helical" evidence="6">
    <location>
        <begin position="79"/>
        <end position="100"/>
    </location>
</feature>
<evidence type="ECO:0000256" key="3">
    <source>
        <dbReference type="ARBA" id="ARBA00022692"/>
    </source>
</evidence>
<evidence type="ECO:0000259" key="7">
    <source>
        <dbReference type="Pfam" id="PF05231"/>
    </source>
</evidence>
<comment type="subcellular location">
    <subcellularLocation>
        <location evidence="1">Cell membrane</location>
        <topology evidence="1">Multi-pass membrane protein</topology>
    </subcellularLocation>
</comment>
<feature type="domain" description="MASE1" evidence="7">
    <location>
        <begin position="31"/>
        <end position="296"/>
    </location>
</feature>
<feature type="transmembrane region" description="Helical" evidence="6">
    <location>
        <begin position="112"/>
        <end position="131"/>
    </location>
</feature>
<name>A0ABY4T5J9_9GAMM</name>
<keyword evidence="5 6" id="KW-0472">Membrane</keyword>
<keyword evidence="2" id="KW-1003">Cell membrane</keyword>
<feature type="transmembrane region" description="Helical" evidence="6">
    <location>
        <begin position="151"/>
        <end position="177"/>
    </location>
</feature>
<keyword evidence="4 6" id="KW-1133">Transmembrane helix</keyword>
<reference evidence="8" key="1">
    <citation type="submission" date="2020-10" db="EMBL/GenBank/DDBJ databases">
        <title>Whole-genome sequence of Luteibacter sp. EIF3.</title>
        <authorList>
            <person name="Friedrich I."/>
            <person name="Hertel R."/>
            <person name="Daniel R."/>
        </authorList>
    </citation>
    <scope>NUCLEOTIDE SEQUENCE</scope>
    <source>
        <strain evidence="8">EIF3</strain>
    </source>
</reference>
<evidence type="ECO:0000313" key="8">
    <source>
        <dbReference type="EMBL" id="URL58164.1"/>
    </source>
</evidence>
<gene>
    <name evidence="8" type="ORF">IM816_16430</name>
</gene>
<evidence type="ECO:0000256" key="2">
    <source>
        <dbReference type="ARBA" id="ARBA00022475"/>
    </source>
</evidence>
<organism evidence="8 9">
    <name type="scientific">Luteibacter flocculans</name>
    <dbReference type="NCBI Taxonomy" id="2780091"/>
    <lineage>
        <taxon>Bacteria</taxon>
        <taxon>Pseudomonadati</taxon>
        <taxon>Pseudomonadota</taxon>
        <taxon>Gammaproteobacteria</taxon>
        <taxon>Lysobacterales</taxon>
        <taxon>Rhodanobacteraceae</taxon>
        <taxon>Luteibacter</taxon>
    </lineage>
</organism>
<feature type="transmembrane region" description="Helical" evidence="6">
    <location>
        <begin position="198"/>
        <end position="218"/>
    </location>
</feature>
<dbReference type="Proteomes" id="UP001056681">
    <property type="component" value="Chromosome"/>
</dbReference>
<dbReference type="EMBL" id="CP063231">
    <property type="protein sequence ID" value="URL58164.1"/>
    <property type="molecule type" value="Genomic_DNA"/>
</dbReference>
<evidence type="ECO:0000256" key="4">
    <source>
        <dbReference type="ARBA" id="ARBA00022989"/>
    </source>
</evidence>
<feature type="transmembrane region" description="Helical" evidence="6">
    <location>
        <begin position="273"/>
        <end position="291"/>
    </location>
</feature>
<keyword evidence="3 6" id="KW-0812">Transmembrane</keyword>
<evidence type="ECO:0000256" key="5">
    <source>
        <dbReference type="ARBA" id="ARBA00023136"/>
    </source>
</evidence>
<evidence type="ECO:0000256" key="1">
    <source>
        <dbReference type="ARBA" id="ARBA00004651"/>
    </source>
</evidence>
<sequence length="312" mass="33648">MGRLNRDPLAWGRYVAVAGAYAACYELTRYFSFSHWTLTAGLRLACLFLVPKRFWPALAVGEALPIAEMAALHAHQFGITWAVLASIPPMIFCMPIVGLLRARSSLRGPDGQINMAMLMFATLACALVTTLDNSLVLSTVIMADGSAAPSATAPIFLAWLLGAYLGALTITPTIMALRERVVAMGRKRVTWQAWWRSPLTRDTLFIAVPILALLLGVASQVDGGALQATRIAMAAPVLALTWRHGWHGSALGGMLASVGMASTSFRLQDPAMIQAQTVLAFVLSTSLLFGVRVARRMSKRALTETPMGAQHR</sequence>
<dbReference type="RefSeq" id="WP_250338911.1">
    <property type="nucleotide sequence ID" value="NZ_CP063231.1"/>
</dbReference>
<keyword evidence="9" id="KW-1185">Reference proteome</keyword>
<evidence type="ECO:0000313" key="9">
    <source>
        <dbReference type="Proteomes" id="UP001056681"/>
    </source>
</evidence>
<dbReference type="InterPro" id="IPR007895">
    <property type="entry name" value="MASE1"/>
</dbReference>
<protein>
    <submittedName>
        <fullName evidence="8">MASE1 domain-containing protein</fullName>
    </submittedName>
</protein>
<accession>A0ABY4T5J9</accession>
<evidence type="ECO:0000256" key="6">
    <source>
        <dbReference type="SAM" id="Phobius"/>
    </source>
</evidence>